<keyword evidence="2" id="KW-0472">Membrane</keyword>
<dbReference type="AlphaFoldDB" id="A0A3N4KYY6"/>
<keyword evidence="4" id="KW-1185">Reference proteome</keyword>
<evidence type="ECO:0000313" key="4">
    <source>
        <dbReference type="Proteomes" id="UP000277580"/>
    </source>
</evidence>
<feature type="compositionally biased region" description="Basic residues" evidence="1">
    <location>
        <begin position="39"/>
        <end position="49"/>
    </location>
</feature>
<reference evidence="3 4" key="1">
    <citation type="journal article" date="2018" name="Nat. Ecol. Evol.">
        <title>Pezizomycetes genomes reveal the molecular basis of ectomycorrhizal truffle lifestyle.</title>
        <authorList>
            <person name="Murat C."/>
            <person name="Payen T."/>
            <person name="Noel B."/>
            <person name="Kuo A."/>
            <person name="Morin E."/>
            <person name="Chen J."/>
            <person name="Kohler A."/>
            <person name="Krizsan K."/>
            <person name="Balestrini R."/>
            <person name="Da Silva C."/>
            <person name="Montanini B."/>
            <person name="Hainaut M."/>
            <person name="Levati E."/>
            <person name="Barry K.W."/>
            <person name="Belfiori B."/>
            <person name="Cichocki N."/>
            <person name="Clum A."/>
            <person name="Dockter R.B."/>
            <person name="Fauchery L."/>
            <person name="Guy J."/>
            <person name="Iotti M."/>
            <person name="Le Tacon F."/>
            <person name="Lindquist E.A."/>
            <person name="Lipzen A."/>
            <person name="Malagnac F."/>
            <person name="Mello A."/>
            <person name="Molinier V."/>
            <person name="Miyauchi S."/>
            <person name="Poulain J."/>
            <person name="Riccioni C."/>
            <person name="Rubini A."/>
            <person name="Sitrit Y."/>
            <person name="Splivallo R."/>
            <person name="Traeger S."/>
            <person name="Wang M."/>
            <person name="Zifcakova L."/>
            <person name="Wipf D."/>
            <person name="Zambonelli A."/>
            <person name="Paolocci F."/>
            <person name="Nowrousian M."/>
            <person name="Ottonello S."/>
            <person name="Baldrian P."/>
            <person name="Spatafora J.W."/>
            <person name="Henrissat B."/>
            <person name="Nagy L.G."/>
            <person name="Aury J.M."/>
            <person name="Wincker P."/>
            <person name="Grigoriev I.V."/>
            <person name="Bonfante P."/>
            <person name="Martin F.M."/>
        </authorList>
    </citation>
    <scope>NUCLEOTIDE SEQUENCE [LARGE SCALE GENOMIC DNA]</scope>
    <source>
        <strain evidence="3 4">CCBAS932</strain>
    </source>
</reference>
<organism evidence="3 4">
    <name type="scientific">Morchella conica CCBAS932</name>
    <dbReference type="NCBI Taxonomy" id="1392247"/>
    <lineage>
        <taxon>Eukaryota</taxon>
        <taxon>Fungi</taxon>
        <taxon>Dikarya</taxon>
        <taxon>Ascomycota</taxon>
        <taxon>Pezizomycotina</taxon>
        <taxon>Pezizomycetes</taxon>
        <taxon>Pezizales</taxon>
        <taxon>Morchellaceae</taxon>
        <taxon>Morchella</taxon>
    </lineage>
</organism>
<evidence type="ECO:0000256" key="1">
    <source>
        <dbReference type="SAM" id="MobiDB-lite"/>
    </source>
</evidence>
<keyword evidence="2" id="KW-0812">Transmembrane</keyword>
<feature type="transmembrane region" description="Helical" evidence="2">
    <location>
        <begin position="52"/>
        <end position="73"/>
    </location>
</feature>
<name>A0A3N4KYY6_9PEZI</name>
<proteinExistence type="predicted"/>
<keyword evidence="2" id="KW-1133">Transmembrane helix</keyword>
<gene>
    <name evidence="3" type="ORF">P167DRAFT_377999</name>
</gene>
<protein>
    <submittedName>
        <fullName evidence="3">Uncharacterized protein</fullName>
    </submittedName>
</protein>
<dbReference type="EMBL" id="ML119111">
    <property type="protein sequence ID" value="RPB15780.1"/>
    <property type="molecule type" value="Genomic_DNA"/>
</dbReference>
<evidence type="ECO:0000256" key="2">
    <source>
        <dbReference type="SAM" id="Phobius"/>
    </source>
</evidence>
<feature type="region of interest" description="Disordered" evidence="1">
    <location>
        <begin position="1"/>
        <end position="60"/>
    </location>
</feature>
<dbReference type="InParanoid" id="A0A3N4KYY6"/>
<evidence type="ECO:0000313" key="3">
    <source>
        <dbReference type="EMBL" id="RPB15780.1"/>
    </source>
</evidence>
<dbReference type="Proteomes" id="UP000277580">
    <property type="component" value="Unassembled WGS sequence"/>
</dbReference>
<accession>A0A3N4KYY6</accession>
<sequence>MQKAEERGRKKEKKTSTPPKQRKIPKENRISKSGSYHSLKGKKKKKKKVSQISAYPPLQPSPLVSFFFLFFLVHPSPAIIRH</sequence>